<evidence type="ECO:0000313" key="2">
    <source>
        <dbReference type="Proteomes" id="UP001239111"/>
    </source>
</evidence>
<comment type="caution">
    <text evidence="1">The sequence shown here is derived from an EMBL/GenBank/DDBJ whole genome shotgun (WGS) entry which is preliminary data.</text>
</comment>
<name>A0ACC2NWM0_9HYME</name>
<evidence type="ECO:0000313" key="1">
    <source>
        <dbReference type="EMBL" id="KAJ8675608.1"/>
    </source>
</evidence>
<organism evidence="1 2">
    <name type="scientific">Eretmocerus hayati</name>
    <dbReference type="NCBI Taxonomy" id="131215"/>
    <lineage>
        <taxon>Eukaryota</taxon>
        <taxon>Metazoa</taxon>
        <taxon>Ecdysozoa</taxon>
        <taxon>Arthropoda</taxon>
        <taxon>Hexapoda</taxon>
        <taxon>Insecta</taxon>
        <taxon>Pterygota</taxon>
        <taxon>Neoptera</taxon>
        <taxon>Endopterygota</taxon>
        <taxon>Hymenoptera</taxon>
        <taxon>Apocrita</taxon>
        <taxon>Proctotrupomorpha</taxon>
        <taxon>Chalcidoidea</taxon>
        <taxon>Aphelinidae</taxon>
        <taxon>Aphelininae</taxon>
        <taxon>Eretmocerus</taxon>
    </lineage>
</organism>
<sequence length="305" mass="34351">MLKKKFIISKKPGQDPSMKSQFLYSLQFIFFLSCATKAEPLFGTAESRIESTDKNYRSYIALIVNQNSENDAGHHLCTGTLVARKQILTSASCVEKIPNIKSLQVIFGSAYTTQDARHRALKYKISSKLTYVDWCKNRPNCIYDQRIDDVCILTLDSVAYGISHAKITGITSNNIISFPDAGQSIKVYAWGHTKDTFQPRLPSKGFIKALSKQDCEERVRKLIPACLSDVVLPERVFCAAADPPILAVDGDFGGPAFYQKQKSVSAILIQRCPSYHPYHVGKEQVNLLLHLAHYREFFIDVFDRI</sequence>
<dbReference type="EMBL" id="CM056742">
    <property type="protein sequence ID" value="KAJ8675608.1"/>
    <property type="molecule type" value="Genomic_DNA"/>
</dbReference>
<proteinExistence type="predicted"/>
<gene>
    <name evidence="1" type="ORF">QAD02_011394</name>
</gene>
<keyword evidence="2" id="KW-1185">Reference proteome</keyword>
<reference evidence="1" key="1">
    <citation type="submission" date="2023-04" db="EMBL/GenBank/DDBJ databases">
        <title>A chromosome-level genome assembly of the parasitoid wasp Eretmocerus hayati.</title>
        <authorList>
            <person name="Zhong Y."/>
            <person name="Liu S."/>
            <person name="Liu Y."/>
        </authorList>
    </citation>
    <scope>NUCLEOTIDE SEQUENCE</scope>
    <source>
        <strain evidence="1">ZJU_SS_LIU_2023</strain>
    </source>
</reference>
<protein>
    <submittedName>
        <fullName evidence="1">Uncharacterized protein</fullName>
    </submittedName>
</protein>
<accession>A0ACC2NWM0</accession>
<dbReference type="Proteomes" id="UP001239111">
    <property type="component" value="Chromosome 2"/>
</dbReference>